<dbReference type="EMBL" id="CP017448">
    <property type="protein sequence ID" value="AOV18667.1"/>
    <property type="molecule type" value="Genomic_DNA"/>
</dbReference>
<evidence type="ECO:0000256" key="6">
    <source>
        <dbReference type="ARBA" id="ARBA00022691"/>
    </source>
</evidence>
<evidence type="ECO:0000256" key="7">
    <source>
        <dbReference type="ARBA" id="ARBA00022756"/>
    </source>
</evidence>
<evidence type="ECO:0000313" key="11">
    <source>
        <dbReference type="Proteomes" id="UP000095342"/>
    </source>
</evidence>
<protein>
    <recommendedName>
        <fullName evidence="3 8">Malonyl-[acyl-carrier protein] O-methyltransferase</fullName>
        <shortName evidence="8">Malonyl-ACP O-methyltransferase</shortName>
        <ecNumber evidence="3 8">2.1.1.197</ecNumber>
    </recommendedName>
    <alternativeName>
        <fullName evidence="8">Biotin synthesis protein BioC</fullName>
    </alternativeName>
</protein>
<dbReference type="AlphaFoldDB" id="A0A1D8KCI1"/>
<dbReference type="EC" id="2.1.1.197" evidence="3 8"/>
<keyword evidence="7 8" id="KW-0093">Biotin biosynthesis</keyword>
<keyword evidence="4 8" id="KW-0489">Methyltransferase</keyword>
<dbReference type="KEGG" id="aaeo:BJI67_14720"/>
<dbReference type="GO" id="GO:0009102">
    <property type="term" value="P:biotin biosynthetic process"/>
    <property type="evidence" value="ECO:0007669"/>
    <property type="project" value="UniProtKB-UniRule"/>
</dbReference>
<dbReference type="GO" id="GO:0032259">
    <property type="term" value="P:methylation"/>
    <property type="evidence" value="ECO:0007669"/>
    <property type="project" value="UniProtKB-KW"/>
</dbReference>
<evidence type="ECO:0000256" key="1">
    <source>
        <dbReference type="ARBA" id="ARBA00000852"/>
    </source>
</evidence>
<keyword evidence="11" id="KW-1185">Reference proteome</keyword>
<feature type="domain" description="Methyltransferase type 11" evidence="9">
    <location>
        <begin position="51"/>
        <end position="147"/>
    </location>
</feature>
<evidence type="ECO:0000313" key="10">
    <source>
        <dbReference type="EMBL" id="AOV18667.1"/>
    </source>
</evidence>
<dbReference type="SUPFAM" id="SSF53335">
    <property type="entry name" value="S-adenosyl-L-methionine-dependent methyltransferases"/>
    <property type="match status" value="1"/>
</dbReference>
<evidence type="ECO:0000256" key="3">
    <source>
        <dbReference type="ARBA" id="ARBA00012327"/>
    </source>
</evidence>
<dbReference type="HAMAP" id="MF_00835">
    <property type="entry name" value="BioC"/>
    <property type="match status" value="1"/>
</dbReference>
<dbReference type="GO" id="GO:0010340">
    <property type="term" value="F:carboxyl-O-methyltransferase activity"/>
    <property type="evidence" value="ECO:0007669"/>
    <property type="project" value="UniProtKB-UniRule"/>
</dbReference>
<keyword evidence="5 8" id="KW-0808">Transferase</keyword>
<comment type="function">
    <text evidence="8">Converts the free carboxyl group of a malonyl-thioester to its methyl ester by transfer of a methyl group from S-adenosyl-L-methionine (SAM). It allows to synthesize pimeloyl-ACP via the fatty acid synthetic pathway.</text>
</comment>
<reference evidence="10 11" key="1">
    <citation type="submission" date="2016-09" db="EMBL/GenBank/DDBJ databases">
        <title>Acidihalobacter prosperus V6 (DSM14174).</title>
        <authorList>
            <person name="Khaleque H.N."/>
            <person name="Ramsay J.P."/>
            <person name="Murphy R.J.T."/>
            <person name="Kaksonen A.H."/>
            <person name="Boxall N.J."/>
            <person name="Watkin E.L.J."/>
        </authorList>
    </citation>
    <scope>NUCLEOTIDE SEQUENCE [LARGE SCALE GENOMIC DNA]</scope>
    <source>
        <strain evidence="10 11">V6</strain>
    </source>
</reference>
<dbReference type="NCBIfam" id="TIGR02072">
    <property type="entry name" value="BioC"/>
    <property type="match status" value="1"/>
</dbReference>
<dbReference type="InterPro" id="IPR050602">
    <property type="entry name" value="Malonyl-ACP_OMT"/>
</dbReference>
<dbReference type="InterPro" id="IPR013216">
    <property type="entry name" value="Methyltransf_11"/>
</dbReference>
<keyword evidence="6 8" id="KW-0949">S-adenosyl-L-methionine</keyword>
<dbReference type="Proteomes" id="UP000095342">
    <property type="component" value="Chromosome"/>
</dbReference>
<evidence type="ECO:0000256" key="5">
    <source>
        <dbReference type="ARBA" id="ARBA00022679"/>
    </source>
</evidence>
<evidence type="ECO:0000256" key="8">
    <source>
        <dbReference type="HAMAP-Rule" id="MF_00835"/>
    </source>
</evidence>
<dbReference type="Pfam" id="PF08241">
    <property type="entry name" value="Methyltransf_11"/>
    <property type="match status" value="1"/>
</dbReference>
<dbReference type="PANTHER" id="PTHR13090">
    <property type="entry name" value="ARGININE-HYDROXYLASE NDUFAF5, MITOCHONDRIAL"/>
    <property type="match status" value="1"/>
</dbReference>
<proteinExistence type="inferred from homology"/>
<comment type="similarity">
    <text evidence="8">Belongs to the methyltransferase superfamily.</text>
</comment>
<comment type="pathway">
    <text evidence="2 8">Cofactor biosynthesis; biotin biosynthesis.</text>
</comment>
<dbReference type="InterPro" id="IPR011814">
    <property type="entry name" value="BioC"/>
</dbReference>
<evidence type="ECO:0000256" key="4">
    <source>
        <dbReference type="ARBA" id="ARBA00022603"/>
    </source>
</evidence>
<name>A0A1D8KCI1_9GAMM</name>
<evidence type="ECO:0000256" key="2">
    <source>
        <dbReference type="ARBA" id="ARBA00004746"/>
    </source>
</evidence>
<dbReference type="CDD" id="cd02440">
    <property type="entry name" value="AdoMet_MTases"/>
    <property type="match status" value="1"/>
</dbReference>
<evidence type="ECO:0000259" key="9">
    <source>
        <dbReference type="Pfam" id="PF08241"/>
    </source>
</evidence>
<dbReference type="UniPathway" id="UPA00078"/>
<dbReference type="GO" id="GO:0008757">
    <property type="term" value="F:S-adenosylmethionine-dependent methyltransferase activity"/>
    <property type="evidence" value="ECO:0007669"/>
    <property type="project" value="InterPro"/>
</dbReference>
<sequence length="292" mass="31966">MTDYALDGHAVRAHFERAADSYDSAAALQAEVAKRLVERLEMVKLQPVRVLDLGAGTGLATAGLLERYSRARVIASDLAQGMLRHASRRGRWRRRPLAVAADAAALPFGDGTFDLVCSSLMLQWCHPPGHVFDEVRRVLAPGGLFMFATLGPDTLRELRASWAEVDGGQHVGLFMDMHDLGDAMLRAGFLDPVVDVERITLTYNEVTGLLRDLKALGATNASAGRGKGLGGRVALTNMCRAYEAYRRVDGLLPATYEVVYGHAWVGEGRMDKSEPVPEVPVSLEWLRRGRKN</sequence>
<comment type="catalytic activity">
    <reaction evidence="1 8">
        <text>malonyl-[ACP] + S-adenosyl-L-methionine = malonyl-[ACP] methyl ester + S-adenosyl-L-homocysteine</text>
        <dbReference type="Rhea" id="RHEA:17105"/>
        <dbReference type="Rhea" id="RHEA-COMP:9623"/>
        <dbReference type="Rhea" id="RHEA-COMP:9954"/>
        <dbReference type="ChEBI" id="CHEBI:57856"/>
        <dbReference type="ChEBI" id="CHEBI:59789"/>
        <dbReference type="ChEBI" id="CHEBI:78449"/>
        <dbReference type="ChEBI" id="CHEBI:78845"/>
        <dbReference type="EC" id="2.1.1.197"/>
    </reaction>
</comment>
<dbReference type="Gene3D" id="3.40.50.150">
    <property type="entry name" value="Vaccinia Virus protein VP39"/>
    <property type="match status" value="1"/>
</dbReference>
<organism evidence="10 11">
    <name type="scientific">Acidihalobacter aeolianus</name>
    <dbReference type="NCBI Taxonomy" id="2792603"/>
    <lineage>
        <taxon>Bacteria</taxon>
        <taxon>Pseudomonadati</taxon>
        <taxon>Pseudomonadota</taxon>
        <taxon>Gammaproteobacteria</taxon>
        <taxon>Chromatiales</taxon>
        <taxon>Ectothiorhodospiraceae</taxon>
        <taxon>Acidihalobacter</taxon>
    </lineage>
</organism>
<dbReference type="InterPro" id="IPR029063">
    <property type="entry name" value="SAM-dependent_MTases_sf"/>
</dbReference>
<dbReference type="PANTHER" id="PTHR13090:SF1">
    <property type="entry name" value="ARGININE-HYDROXYLASE NDUFAF5, MITOCHONDRIAL"/>
    <property type="match status" value="1"/>
</dbReference>
<dbReference type="GO" id="GO:0102130">
    <property type="term" value="F:malonyl-CoA methyltransferase activity"/>
    <property type="evidence" value="ECO:0007669"/>
    <property type="project" value="UniProtKB-EC"/>
</dbReference>
<accession>A0A1D8KCI1</accession>
<gene>
    <name evidence="8" type="primary">bioC</name>
    <name evidence="10" type="ORF">BJI67_14720</name>
</gene>